<keyword evidence="4" id="KW-1185">Reference proteome</keyword>
<dbReference type="Proteomes" id="UP000186594">
    <property type="component" value="Unassembled WGS sequence"/>
</dbReference>
<dbReference type="EMBL" id="LXFE01000117">
    <property type="protein sequence ID" value="OLL27169.1"/>
    <property type="molecule type" value="Genomic_DNA"/>
</dbReference>
<dbReference type="PANTHER" id="PTHR42686:SF1">
    <property type="entry name" value="GH17980P-RELATED"/>
    <property type="match status" value="1"/>
</dbReference>
<proteinExistence type="predicted"/>
<dbReference type="Pfam" id="PF00248">
    <property type="entry name" value="Aldo_ket_red"/>
    <property type="match status" value="1"/>
</dbReference>
<dbReference type="OMA" id="QNCTPSF"/>
<dbReference type="GO" id="GO:0005829">
    <property type="term" value="C:cytosol"/>
    <property type="evidence" value="ECO:0007669"/>
    <property type="project" value="TreeGrafter"/>
</dbReference>
<dbReference type="Gene3D" id="3.20.20.100">
    <property type="entry name" value="NADP-dependent oxidoreductase domain"/>
    <property type="match status" value="1"/>
</dbReference>
<comment type="caution">
    <text evidence="3">The sequence shown here is derived from an EMBL/GenBank/DDBJ whole genome shotgun (WGS) entry which is preliminary data.</text>
</comment>
<evidence type="ECO:0000313" key="4">
    <source>
        <dbReference type="Proteomes" id="UP000186594"/>
    </source>
</evidence>
<dbReference type="InterPro" id="IPR020471">
    <property type="entry name" value="AKR"/>
</dbReference>
<evidence type="ECO:0000313" key="3">
    <source>
        <dbReference type="EMBL" id="OLL27169.1"/>
    </source>
</evidence>
<dbReference type="InterPro" id="IPR036812">
    <property type="entry name" value="NAD(P)_OxRdtase_dom_sf"/>
</dbReference>
<dbReference type="CDD" id="cd19164">
    <property type="entry name" value="AKR_ARA2"/>
    <property type="match status" value="1"/>
</dbReference>
<dbReference type="AlphaFoldDB" id="A0A1U7LX11"/>
<feature type="domain" description="NADP-dependent oxidoreductase" evidence="2">
    <location>
        <begin position="23"/>
        <end position="291"/>
    </location>
</feature>
<dbReference type="PANTHER" id="PTHR42686">
    <property type="entry name" value="GH17980P-RELATED"/>
    <property type="match status" value="1"/>
</dbReference>
<evidence type="ECO:0000256" key="1">
    <source>
        <dbReference type="ARBA" id="ARBA00023002"/>
    </source>
</evidence>
<dbReference type="GO" id="GO:0070485">
    <property type="term" value="P:dehydro-D-arabinono-1,4-lactone biosynthetic process"/>
    <property type="evidence" value="ECO:0007669"/>
    <property type="project" value="EnsemblFungi"/>
</dbReference>
<reference evidence="3 4" key="1">
    <citation type="submission" date="2016-04" db="EMBL/GenBank/DDBJ databases">
        <title>Evolutionary innovation and constraint leading to complex multicellularity in the Ascomycota.</title>
        <authorList>
            <person name="Cisse O."/>
            <person name="Nguyen A."/>
            <person name="Hewitt D.A."/>
            <person name="Jedd G."/>
            <person name="Stajich J.E."/>
        </authorList>
    </citation>
    <scope>NUCLEOTIDE SEQUENCE [LARGE SCALE GENOMIC DNA]</scope>
    <source>
        <strain evidence="3 4">DAH-3</strain>
    </source>
</reference>
<dbReference type="OrthoDB" id="5286008at2759"/>
<protein>
    <submittedName>
        <fullName evidence="3">D-arabinose 1-dehydrogenase</fullName>
    </submittedName>
</protein>
<dbReference type="SUPFAM" id="SSF51430">
    <property type="entry name" value="NAD(P)-linked oxidoreductase"/>
    <property type="match status" value="1"/>
</dbReference>
<dbReference type="InterPro" id="IPR044480">
    <property type="entry name" value="Ara2-like"/>
</dbReference>
<dbReference type="InterPro" id="IPR023210">
    <property type="entry name" value="NADP_OxRdtase_dom"/>
</dbReference>
<name>A0A1U7LX11_NEOID</name>
<sequence>MSLKSVSSVQHPVLTNLADGSLPIVLGTGTFSLQYSTTPNAIPVQDILTRAFELGVRAIDTSPYYGDSEILLGKALRSLVNSWPRDRYYLATKCGRISQDKFDYSKDWIEKSVYRSLMRLNTEYLDAVMCHDVEFVSDEQVLDALCVLFKLKEKGVIRNVGITGLPLERLLHLANLARDTFNKPLDLILTYTKFTLQNTTLKKFLPKIHGAGVKVVLNAGALSMGMLRPQGPPLWHPASAELRNAAQKACEWAQNHDNDIASLALRFVFTHWTESANVTGIGSVNELEVCVQEYWRAQKKDSEELFEGIQKVFGQHMHETWPSPLHGFITKDPETKVSTHRVG</sequence>
<organism evidence="3 4">
    <name type="scientific">Neolecta irregularis (strain DAH-3)</name>
    <dbReference type="NCBI Taxonomy" id="1198029"/>
    <lineage>
        <taxon>Eukaryota</taxon>
        <taxon>Fungi</taxon>
        <taxon>Dikarya</taxon>
        <taxon>Ascomycota</taxon>
        <taxon>Taphrinomycotina</taxon>
        <taxon>Neolectales</taxon>
        <taxon>Neolectaceae</taxon>
        <taxon>Neolecta</taxon>
    </lineage>
</organism>
<keyword evidence="1" id="KW-0560">Oxidoreductase</keyword>
<gene>
    <name evidence="3" type="ORF">NEOLI_002685</name>
</gene>
<evidence type="ECO:0000259" key="2">
    <source>
        <dbReference type="Pfam" id="PF00248"/>
    </source>
</evidence>
<accession>A0A1U7LX11</accession>
<dbReference type="STRING" id="1198029.A0A1U7LX11"/>
<dbReference type="GO" id="GO:0045290">
    <property type="term" value="F:D-arabinose 1-dehydrogenase [NAD(P)+] activity"/>
    <property type="evidence" value="ECO:0007669"/>
    <property type="project" value="EnsemblFungi"/>
</dbReference>